<organism evidence="4 5">
    <name type="scientific">Petromyzon marinus</name>
    <name type="common">Sea lamprey</name>
    <dbReference type="NCBI Taxonomy" id="7757"/>
    <lineage>
        <taxon>Eukaryota</taxon>
        <taxon>Metazoa</taxon>
        <taxon>Chordata</taxon>
        <taxon>Craniata</taxon>
        <taxon>Vertebrata</taxon>
        <taxon>Cyclostomata</taxon>
        <taxon>Hyperoartia</taxon>
        <taxon>Petromyzontiformes</taxon>
        <taxon>Petromyzontidae</taxon>
        <taxon>Petromyzon</taxon>
    </lineage>
</organism>
<accession>A0AAJ7T9D9</accession>
<dbReference type="Pfam" id="PF23344">
    <property type="entry name" value="ZP-N"/>
    <property type="match status" value="1"/>
</dbReference>
<evidence type="ECO:0000313" key="5">
    <source>
        <dbReference type="RefSeq" id="XP_032813761.1"/>
    </source>
</evidence>
<dbReference type="InterPro" id="IPR055355">
    <property type="entry name" value="ZP-C"/>
</dbReference>
<dbReference type="Gene3D" id="2.60.40.4100">
    <property type="entry name" value="Zona pellucida, ZP-C domain"/>
    <property type="match status" value="1"/>
</dbReference>
<dbReference type="Proteomes" id="UP001318040">
    <property type="component" value="Chromosome 21"/>
</dbReference>
<reference evidence="5" key="1">
    <citation type="submission" date="2025-08" db="UniProtKB">
        <authorList>
            <consortium name="RefSeq"/>
        </authorList>
    </citation>
    <scope>IDENTIFICATION</scope>
    <source>
        <tissue evidence="5">Sperm</tissue>
    </source>
</reference>
<dbReference type="SMART" id="SM00241">
    <property type="entry name" value="ZP"/>
    <property type="match status" value="1"/>
</dbReference>
<evidence type="ECO:0000256" key="1">
    <source>
        <dbReference type="ARBA" id="ARBA00022729"/>
    </source>
</evidence>
<name>A0AAJ7T9D9_PETMA</name>
<dbReference type="InterPro" id="IPR001507">
    <property type="entry name" value="ZP_dom"/>
</dbReference>
<dbReference type="Gene3D" id="2.60.40.3210">
    <property type="entry name" value="Zona pellucida, ZP-N domain"/>
    <property type="match status" value="1"/>
</dbReference>
<dbReference type="InterPro" id="IPR055356">
    <property type="entry name" value="ZP-N"/>
</dbReference>
<dbReference type="AlphaFoldDB" id="A0AAJ7T9D9"/>
<dbReference type="PROSITE" id="PS51034">
    <property type="entry name" value="ZP_2"/>
    <property type="match status" value="1"/>
</dbReference>
<keyword evidence="2" id="KW-1015">Disulfide bond</keyword>
<gene>
    <name evidence="5" type="primary">LOC116944307</name>
</gene>
<dbReference type="KEGG" id="pmrn:116944307"/>
<evidence type="ECO:0000259" key="3">
    <source>
        <dbReference type="PROSITE" id="PS51034"/>
    </source>
</evidence>
<dbReference type="PANTHER" id="PTHR14002">
    <property type="entry name" value="ENDOGLIN/TGF-BETA RECEPTOR TYPE III"/>
    <property type="match status" value="1"/>
</dbReference>
<keyword evidence="1" id="KW-0732">Signal</keyword>
<evidence type="ECO:0000313" key="4">
    <source>
        <dbReference type="Proteomes" id="UP001318040"/>
    </source>
</evidence>
<feature type="domain" description="ZP" evidence="3">
    <location>
        <begin position="1"/>
        <end position="221"/>
    </location>
</feature>
<protein>
    <submittedName>
        <fullName evidence="5">Oncoprotein-induced transcript 3 protein-like</fullName>
    </submittedName>
</protein>
<proteinExistence type="predicted"/>
<evidence type="ECO:0000256" key="2">
    <source>
        <dbReference type="ARBA" id="ARBA00023157"/>
    </source>
</evidence>
<dbReference type="InterPro" id="IPR042235">
    <property type="entry name" value="ZP-C_dom"/>
</dbReference>
<sequence length="221" mass="24993">MEFKIPQSKVNSLGLSNYDVHLEDSSCRGYSTGHFLVLQTHLQACGTTSQTIGDTVVYTNTAYGFMPGTKVKKLRIPLHCYVGNQGKVVASFAPRVHDQYSTAHFELSMKLYTNWHFDHPISSYPFSVELGDAIYVEVLLNSYKHDQELMLVTCKASPYPGASESDSYILLREGCPEDHSYDIYPSGDDTKKHFSFQSFEMSNGAQVLYFFNNCIERSRGY</sequence>
<dbReference type="Pfam" id="PF00100">
    <property type="entry name" value="Zona_pellucida"/>
    <property type="match status" value="1"/>
</dbReference>
<keyword evidence="4" id="KW-1185">Reference proteome</keyword>
<dbReference type="RefSeq" id="XP_032813761.1">
    <property type="nucleotide sequence ID" value="XM_032957870.1"/>
</dbReference>
<dbReference type="PANTHER" id="PTHR14002:SF43">
    <property type="entry name" value="DELTA-LIKE PROTEIN"/>
    <property type="match status" value="1"/>
</dbReference>